<evidence type="ECO:0000313" key="3">
    <source>
        <dbReference type="Proteomes" id="UP000572817"/>
    </source>
</evidence>
<evidence type="ECO:0000313" key="2">
    <source>
        <dbReference type="EMBL" id="KAF4303342.1"/>
    </source>
</evidence>
<feature type="compositionally biased region" description="Low complexity" evidence="1">
    <location>
        <begin position="125"/>
        <end position="141"/>
    </location>
</feature>
<proteinExistence type="predicted"/>
<dbReference type="AlphaFoldDB" id="A0A8H4N562"/>
<dbReference type="OrthoDB" id="5416172at2759"/>
<feature type="compositionally biased region" description="Basic and acidic residues" evidence="1">
    <location>
        <begin position="1"/>
        <end position="10"/>
    </location>
</feature>
<name>A0A8H4N562_9PEZI</name>
<dbReference type="Proteomes" id="UP000572817">
    <property type="component" value="Unassembled WGS sequence"/>
</dbReference>
<reference evidence="2" key="1">
    <citation type="submission" date="2020-04" db="EMBL/GenBank/DDBJ databases">
        <title>Genome Assembly and Annotation of Botryosphaeria dothidea sdau 11-99, a Latent Pathogen of Apple Fruit Ring Rot in China.</title>
        <authorList>
            <person name="Yu C."/>
            <person name="Diao Y."/>
            <person name="Lu Q."/>
            <person name="Zhao J."/>
            <person name="Cui S."/>
            <person name="Peng C."/>
            <person name="He B."/>
            <person name="Liu H."/>
        </authorList>
    </citation>
    <scope>NUCLEOTIDE SEQUENCE [LARGE SCALE GENOMIC DNA]</scope>
    <source>
        <strain evidence="2">Sdau11-99</strain>
    </source>
</reference>
<gene>
    <name evidence="2" type="ORF">GTA08_BOTSDO09422</name>
</gene>
<feature type="compositionally biased region" description="Basic and acidic residues" evidence="1">
    <location>
        <begin position="96"/>
        <end position="107"/>
    </location>
</feature>
<feature type="region of interest" description="Disordered" evidence="1">
    <location>
        <begin position="1"/>
        <end position="156"/>
    </location>
</feature>
<comment type="caution">
    <text evidence="2">The sequence shown here is derived from an EMBL/GenBank/DDBJ whole genome shotgun (WGS) entry which is preliminary data.</text>
</comment>
<keyword evidence="3" id="KW-1185">Reference proteome</keyword>
<evidence type="ECO:0000256" key="1">
    <source>
        <dbReference type="SAM" id="MobiDB-lite"/>
    </source>
</evidence>
<accession>A0A8H4N562</accession>
<sequence length="156" mass="15963">MPSSDPHTDGTLEQIAAKGTRVPNDAGLQNTIPSKPTPSDLRSATNSHAGDPNPLGSHPTAQAAGGLADVPRSARDAAPTGEVATGTGNGVPAAVETKRLDPGDERFRAKRAHGHPREARVEQHANAFEGGQGAEAQAASGEEGDAQDAIRERKGL</sequence>
<organism evidence="2 3">
    <name type="scientific">Botryosphaeria dothidea</name>
    <dbReference type="NCBI Taxonomy" id="55169"/>
    <lineage>
        <taxon>Eukaryota</taxon>
        <taxon>Fungi</taxon>
        <taxon>Dikarya</taxon>
        <taxon>Ascomycota</taxon>
        <taxon>Pezizomycotina</taxon>
        <taxon>Dothideomycetes</taxon>
        <taxon>Dothideomycetes incertae sedis</taxon>
        <taxon>Botryosphaeriales</taxon>
        <taxon>Botryosphaeriaceae</taxon>
        <taxon>Botryosphaeria</taxon>
    </lineage>
</organism>
<protein>
    <submittedName>
        <fullName evidence="2">Uncharacterized protein</fullName>
    </submittedName>
</protein>
<dbReference type="EMBL" id="WWBZ02000062">
    <property type="protein sequence ID" value="KAF4303342.1"/>
    <property type="molecule type" value="Genomic_DNA"/>
</dbReference>